<evidence type="ECO:0000313" key="3">
    <source>
        <dbReference type="Proteomes" id="UP001216150"/>
    </source>
</evidence>
<dbReference type="Proteomes" id="UP001216150">
    <property type="component" value="Unassembled WGS sequence"/>
</dbReference>
<comment type="caution">
    <text evidence="2">The sequence shown here is derived from an EMBL/GenBank/DDBJ whole genome shotgun (WGS) entry which is preliminary data.</text>
</comment>
<evidence type="ECO:0000256" key="1">
    <source>
        <dbReference type="SAM" id="MobiDB-lite"/>
    </source>
</evidence>
<sequence>MAYPTTTAPDPRIGMEPRYTPDYERSRPQPAREREPHRRRNYADSLSYARLPFPCHCRPME</sequence>
<reference evidence="2 3" key="1">
    <citation type="journal article" date="2023" name="IMA Fungus">
        <title>Comparative genomic study of the Penicillium genus elucidates a diverse pangenome and 15 lateral gene transfer events.</title>
        <authorList>
            <person name="Petersen C."/>
            <person name="Sorensen T."/>
            <person name="Nielsen M.R."/>
            <person name="Sondergaard T.E."/>
            <person name="Sorensen J.L."/>
            <person name="Fitzpatrick D.A."/>
            <person name="Frisvad J.C."/>
            <person name="Nielsen K.L."/>
        </authorList>
    </citation>
    <scope>NUCLEOTIDE SEQUENCE [LARGE SCALE GENOMIC DNA]</scope>
    <source>
        <strain evidence="2 3">IBT 29057</strain>
    </source>
</reference>
<feature type="region of interest" description="Disordered" evidence="1">
    <location>
        <begin position="1"/>
        <end position="43"/>
    </location>
</feature>
<keyword evidence="3" id="KW-1185">Reference proteome</keyword>
<accession>A0AAD6GSY0</accession>
<protein>
    <submittedName>
        <fullName evidence="2">Uncharacterized protein</fullName>
    </submittedName>
</protein>
<gene>
    <name evidence="2" type="ORF">N7450_006084</name>
</gene>
<proteinExistence type="predicted"/>
<feature type="compositionally biased region" description="Basic and acidic residues" evidence="1">
    <location>
        <begin position="13"/>
        <end position="36"/>
    </location>
</feature>
<dbReference type="EMBL" id="JAQJAC010000004">
    <property type="protein sequence ID" value="KAJ5586297.1"/>
    <property type="molecule type" value="Genomic_DNA"/>
</dbReference>
<evidence type="ECO:0000313" key="2">
    <source>
        <dbReference type="EMBL" id="KAJ5586297.1"/>
    </source>
</evidence>
<dbReference type="AlphaFoldDB" id="A0AAD6GSY0"/>
<name>A0AAD6GSY0_9EURO</name>
<organism evidence="2 3">
    <name type="scientific">Penicillium hetheringtonii</name>
    <dbReference type="NCBI Taxonomy" id="911720"/>
    <lineage>
        <taxon>Eukaryota</taxon>
        <taxon>Fungi</taxon>
        <taxon>Dikarya</taxon>
        <taxon>Ascomycota</taxon>
        <taxon>Pezizomycotina</taxon>
        <taxon>Eurotiomycetes</taxon>
        <taxon>Eurotiomycetidae</taxon>
        <taxon>Eurotiales</taxon>
        <taxon>Aspergillaceae</taxon>
        <taxon>Penicillium</taxon>
    </lineage>
</organism>